<evidence type="ECO:0000313" key="2">
    <source>
        <dbReference type="EMBL" id="MCX5614837.1"/>
    </source>
</evidence>
<dbReference type="EMBL" id="JANIDW010000003">
    <property type="protein sequence ID" value="MCX5614837.1"/>
    <property type="molecule type" value="Genomic_DNA"/>
</dbReference>
<reference evidence="2 3" key="1">
    <citation type="submission" date="2022-07" db="EMBL/GenBank/DDBJ databases">
        <title>Bombella genomes.</title>
        <authorList>
            <person name="Harer L."/>
            <person name="Styblova S."/>
            <person name="Ehrmann M."/>
        </authorList>
    </citation>
    <scope>NUCLEOTIDE SEQUENCE [LARGE SCALE GENOMIC DNA]</scope>
    <source>
        <strain evidence="2 3">TMW 2.2558</strain>
    </source>
</reference>
<keyword evidence="3" id="KW-1185">Reference proteome</keyword>
<keyword evidence="1" id="KW-0472">Membrane</keyword>
<feature type="transmembrane region" description="Helical" evidence="1">
    <location>
        <begin position="64"/>
        <end position="81"/>
    </location>
</feature>
<gene>
    <name evidence="2" type="ORF">NQF64_06220</name>
</gene>
<keyword evidence="1" id="KW-0812">Transmembrane</keyword>
<comment type="caution">
    <text evidence="2">The sequence shown here is derived from an EMBL/GenBank/DDBJ whole genome shotgun (WGS) entry which is preliminary data.</text>
</comment>
<feature type="transmembrane region" description="Helical" evidence="1">
    <location>
        <begin position="34"/>
        <end position="58"/>
    </location>
</feature>
<evidence type="ECO:0000313" key="3">
    <source>
        <dbReference type="Proteomes" id="UP001165648"/>
    </source>
</evidence>
<sequence length="176" mass="19817">MKADFLKAIDDFILDRLFQPLVDRLPEETSAWNIGISFELGSVLLQVVCLLAPLLLYGATLGESVEAILVLLCSIMLFIGFQRFQTLVRPNMMNPLRPMMYSLRVVCLGFLLYETISLFVGAAKPQMWLWDRLGLLSQLTFVVGLYFMACQMPPPGARQARKRRTVIKGVVSDGVQ</sequence>
<name>A0ABT3WAK6_9PROT</name>
<protein>
    <submittedName>
        <fullName evidence="2">Uncharacterized protein</fullName>
    </submittedName>
</protein>
<feature type="transmembrane region" description="Helical" evidence="1">
    <location>
        <begin position="135"/>
        <end position="154"/>
    </location>
</feature>
<dbReference type="RefSeq" id="WP_143813650.1">
    <property type="nucleotide sequence ID" value="NZ_JANIDW010000003.1"/>
</dbReference>
<feature type="transmembrane region" description="Helical" evidence="1">
    <location>
        <begin position="101"/>
        <end position="123"/>
    </location>
</feature>
<organism evidence="2 3">
    <name type="scientific">Bombella saccharophila</name>
    <dbReference type="NCBI Taxonomy" id="2967338"/>
    <lineage>
        <taxon>Bacteria</taxon>
        <taxon>Pseudomonadati</taxon>
        <taxon>Pseudomonadota</taxon>
        <taxon>Alphaproteobacteria</taxon>
        <taxon>Acetobacterales</taxon>
        <taxon>Acetobacteraceae</taxon>
        <taxon>Bombella</taxon>
    </lineage>
</organism>
<keyword evidence="1" id="KW-1133">Transmembrane helix</keyword>
<dbReference type="Proteomes" id="UP001165648">
    <property type="component" value="Unassembled WGS sequence"/>
</dbReference>
<accession>A0ABT3WAK6</accession>
<proteinExistence type="predicted"/>
<evidence type="ECO:0000256" key="1">
    <source>
        <dbReference type="SAM" id="Phobius"/>
    </source>
</evidence>